<keyword evidence="1" id="KW-0808">Transferase</keyword>
<dbReference type="Pfam" id="PF19279">
    <property type="entry name" value="YegS_C"/>
    <property type="match status" value="1"/>
</dbReference>
<dbReference type="SUPFAM" id="SSF111331">
    <property type="entry name" value="NAD kinase/diacylglycerol kinase-like"/>
    <property type="match status" value="1"/>
</dbReference>
<feature type="domain" description="DAGKc" evidence="5">
    <location>
        <begin position="1"/>
        <end position="130"/>
    </location>
</feature>
<accession>A0A3B0V013</accession>
<evidence type="ECO:0000259" key="5">
    <source>
        <dbReference type="PROSITE" id="PS50146"/>
    </source>
</evidence>
<protein>
    <submittedName>
        <fullName evidence="6">Transcription regulator [contains diacylglycerol kinase catalytic domain]</fullName>
    </submittedName>
</protein>
<keyword evidence="2" id="KW-0547">Nucleotide-binding</keyword>
<dbReference type="SMART" id="SM00046">
    <property type="entry name" value="DAGKc"/>
    <property type="match status" value="1"/>
</dbReference>
<gene>
    <name evidence="6" type="ORF">MNBD_CHLOROFLEXI01-1912</name>
</gene>
<dbReference type="GO" id="GO:0005886">
    <property type="term" value="C:plasma membrane"/>
    <property type="evidence" value="ECO:0007669"/>
    <property type="project" value="TreeGrafter"/>
</dbReference>
<keyword evidence="3 6" id="KW-0418">Kinase</keyword>
<dbReference type="InterPro" id="IPR016064">
    <property type="entry name" value="NAD/diacylglycerol_kinase_sf"/>
</dbReference>
<dbReference type="PROSITE" id="PS50146">
    <property type="entry name" value="DAGK"/>
    <property type="match status" value="1"/>
</dbReference>
<dbReference type="Gene3D" id="2.60.200.40">
    <property type="match status" value="1"/>
</dbReference>
<dbReference type="PANTHER" id="PTHR12358">
    <property type="entry name" value="SPHINGOSINE KINASE"/>
    <property type="match status" value="1"/>
</dbReference>
<evidence type="ECO:0000313" key="6">
    <source>
        <dbReference type="EMBL" id="VAW30209.1"/>
    </source>
</evidence>
<dbReference type="GO" id="GO:0004143">
    <property type="term" value="F:ATP-dependent diacylglycerol kinase activity"/>
    <property type="evidence" value="ECO:0007669"/>
    <property type="project" value="TreeGrafter"/>
</dbReference>
<dbReference type="AlphaFoldDB" id="A0A3B0V013"/>
<dbReference type="Gene3D" id="3.40.50.10330">
    <property type="entry name" value="Probable inorganic polyphosphate/atp-NAD kinase, domain 1"/>
    <property type="match status" value="1"/>
</dbReference>
<dbReference type="PANTHER" id="PTHR12358:SF106">
    <property type="entry name" value="LIPID KINASE YEGS"/>
    <property type="match status" value="1"/>
</dbReference>
<dbReference type="Pfam" id="PF00781">
    <property type="entry name" value="DAGK_cat"/>
    <property type="match status" value="1"/>
</dbReference>
<evidence type="ECO:0000256" key="1">
    <source>
        <dbReference type="ARBA" id="ARBA00022679"/>
    </source>
</evidence>
<evidence type="ECO:0000256" key="4">
    <source>
        <dbReference type="ARBA" id="ARBA00022840"/>
    </source>
</evidence>
<organism evidence="6">
    <name type="scientific">hydrothermal vent metagenome</name>
    <dbReference type="NCBI Taxonomy" id="652676"/>
    <lineage>
        <taxon>unclassified sequences</taxon>
        <taxon>metagenomes</taxon>
        <taxon>ecological metagenomes</taxon>
    </lineage>
</organism>
<proteinExistence type="predicted"/>
<dbReference type="InterPro" id="IPR050187">
    <property type="entry name" value="Lipid_Phosphate_FormReg"/>
</dbReference>
<dbReference type="InterPro" id="IPR045540">
    <property type="entry name" value="YegS/DAGK_C"/>
</dbReference>
<keyword evidence="4" id="KW-0067">ATP-binding</keyword>
<evidence type="ECO:0000256" key="3">
    <source>
        <dbReference type="ARBA" id="ARBA00022777"/>
    </source>
</evidence>
<evidence type="ECO:0000256" key="2">
    <source>
        <dbReference type="ARBA" id="ARBA00022741"/>
    </source>
</evidence>
<dbReference type="GO" id="GO:0005524">
    <property type="term" value="F:ATP binding"/>
    <property type="evidence" value="ECO:0007669"/>
    <property type="project" value="UniProtKB-KW"/>
</dbReference>
<dbReference type="InterPro" id="IPR001206">
    <property type="entry name" value="Diacylglycerol_kinase_cat_dom"/>
</dbReference>
<sequence>MRVKVILNPWADRGRGTKQAAVIQQTAQRYGGVDLVESERPGHALELARQAADAGYDVVVAAGGDGTISDVVNGLMRGDKGVTRLGIIPIGSGNDLAWSLGISTEVETAVHQLFNGTPKTIDLARIEDDKGRFRIVDNNIGIGFDAVVVIETESITRVHGFMMYLLATLRTMMSYSLLPKLIVHFDDERVEQSVLFMALGVGPRGGGGFLLTPDAKQDDDLIDSCTVDPIGRFTIISLLLAVMNGSHVKSKHATMRQNKRIRIRAERPL</sequence>
<feature type="non-terminal residue" evidence="6">
    <location>
        <position position="269"/>
    </location>
</feature>
<name>A0A3B0V013_9ZZZZ</name>
<dbReference type="EMBL" id="UOEU01000033">
    <property type="protein sequence ID" value="VAW30209.1"/>
    <property type="molecule type" value="Genomic_DNA"/>
</dbReference>
<dbReference type="InterPro" id="IPR017438">
    <property type="entry name" value="ATP-NAD_kinase_N"/>
</dbReference>
<reference evidence="6" key="1">
    <citation type="submission" date="2018-06" db="EMBL/GenBank/DDBJ databases">
        <authorList>
            <person name="Zhirakovskaya E."/>
        </authorList>
    </citation>
    <scope>NUCLEOTIDE SEQUENCE</scope>
</reference>